<keyword evidence="2" id="KW-0677">Repeat</keyword>
<keyword evidence="3" id="KW-0106">Calcium</keyword>
<evidence type="ECO:0000256" key="3">
    <source>
        <dbReference type="ARBA" id="ARBA00022837"/>
    </source>
</evidence>
<dbReference type="Proteomes" id="UP000314982">
    <property type="component" value="Unassembled WGS sequence"/>
</dbReference>
<feature type="domain" description="Calx-beta" evidence="4">
    <location>
        <begin position="65"/>
        <end position="169"/>
    </location>
</feature>
<evidence type="ECO:0000313" key="5">
    <source>
        <dbReference type="Ensembl" id="ENSHHUP00000018193.1"/>
    </source>
</evidence>
<dbReference type="AlphaFoldDB" id="A0A4W5KLQ1"/>
<reference evidence="5" key="2">
    <citation type="submission" date="2025-08" db="UniProtKB">
        <authorList>
            <consortium name="Ensembl"/>
        </authorList>
    </citation>
    <scope>IDENTIFICATION</scope>
</reference>
<proteinExistence type="predicted"/>
<accession>A0A4W5KLQ1</accession>
<sequence>MTDYDERPDTDDSVVTFRPGEREQQCIVTLVDDLEFEEDEEFRLVLGIPRSQSDLGLSLGEQKEMVIRITDSRDKSVIRFSEPRYTVSEPVAHGEVTVLRVAVRRHGDVSRVSVVRVHTKDGSAHSGQDYNPLSQELVFSEGQTERLVEVEVLYDEEGEMRETFTLQLTPDQHMVADTQVTKAIVFIEEKEGGDVGGITFPAVPLVVSLLVYEDPTLAPTETSNHPPTGYPLVCVTACDPRYPDYSRTLSLCVSEGINNTLTEYRWLLGSPGTPDGVASPPRELDAGTFLTSTRFRIQESP</sequence>
<keyword evidence="1" id="KW-0732">Signal</keyword>
<dbReference type="Pfam" id="PF03160">
    <property type="entry name" value="Calx-beta"/>
    <property type="match status" value="2"/>
</dbReference>
<dbReference type="SUPFAM" id="SSF141072">
    <property type="entry name" value="CalX-like"/>
    <property type="match status" value="2"/>
</dbReference>
<dbReference type="SMART" id="SM00237">
    <property type="entry name" value="Calx_beta"/>
    <property type="match status" value="1"/>
</dbReference>
<dbReference type="GO" id="GO:0009653">
    <property type="term" value="P:anatomical structure morphogenesis"/>
    <property type="evidence" value="ECO:0007669"/>
    <property type="project" value="TreeGrafter"/>
</dbReference>
<evidence type="ECO:0000259" key="4">
    <source>
        <dbReference type="SMART" id="SM00237"/>
    </source>
</evidence>
<dbReference type="GeneTree" id="ENSGT00940000162501"/>
<reference evidence="6" key="1">
    <citation type="submission" date="2018-06" db="EMBL/GenBank/DDBJ databases">
        <title>Genome assembly of Danube salmon.</title>
        <authorList>
            <person name="Macqueen D.J."/>
            <person name="Gundappa M.K."/>
        </authorList>
    </citation>
    <scope>NUCLEOTIDE SEQUENCE [LARGE SCALE GENOMIC DNA]</scope>
</reference>
<keyword evidence="6" id="KW-1185">Reference proteome</keyword>
<dbReference type="PANTHER" id="PTHR45739">
    <property type="entry name" value="MATRIX PROTEIN, PUTATIVE-RELATED"/>
    <property type="match status" value="1"/>
</dbReference>
<protein>
    <recommendedName>
        <fullName evidence="4">Calx-beta domain-containing protein</fullName>
    </recommendedName>
</protein>
<reference evidence="5" key="3">
    <citation type="submission" date="2025-09" db="UniProtKB">
        <authorList>
            <consortium name="Ensembl"/>
        </authorList>
    </citation>
    <scope>IDENTIFICATION</scope>
</reference>
<dbReference type="STRING" id="62062.ENSHHUP00000018193"/>
<dbReference type="InterPro" id="IPR003644">
    <property type="entry name" value="Calx_beta"/>
</dbReference>
<evidence type="ECO:0000313" key="6">
    <source>
        <dbReference type="Proteomes" id="UP000314982"/>
    </source>
</evidence>
<dbReference type="Ensembl" id="ENSHHUT00000018850.1">
    <property type="protein sequence ID" value="ENSHHUP00000018193.1"/>
    <property type="gene ID" value="ENSHHUG00000011345.1"/>
</dbReference>
<evidence type="ECO:0000256" key="1">
    <source>
        <dbReference type="ARBA" id="ARBA00022729"/>
    </source>
</evidence>
<dbReference type="GO" id="GO:0007154">
    <property type="term" value="P:cell communication"/>
    <property type="evidence" value="ECO:0007669"/>
    <property type="project" value="InterPro"/>
</dbReference>
<dbReference type="Gene3D" id="2.60.40.2030">
    <property type="match status" value="2"/>
</dbReference>
<dbReference type="PANTHER" id="PTHR45739:SF15">
    <property type="entry name" value="FRAS1-RELATED EXTRACELLULAR MATRIX PROTEIN 3 PRECURSOR"/>
    <property type="match status" value="1"/>
</dbReference>
<name>A0A4W5KLQ1_9TELE</name>
<dbReference type="InterPro" id="IPR051561">
    <property type="entry name" value="FRAS1_ECM"/>
</dbReference>
<organism evidence="5 6">
    <name type="scientific">Hucho hucho</name>
    <name type="common">huchen</name>
    <dbReference type="NCBI Taxonomy" id="62062"/>
    <lineage>
        <taxon>Eukaryota</taxon>
        <taxon>Metazoa</taxon>
        <taxon>Chordata</taxon>
        <taxon>Craniata</taxon>
        <taxon>Vertebrata</taxon>
        <taxon>Euteleostomi</taxon>
        <taxon>Actinopterygii</taxon>
        <taxon>Neopterygii</taxon>
        <taxon>Teleostei</taxon>
        <taxon>Protacanthopterygii</taxon>
        <taxon>Salmoniformes</taxon>
        <taxon>Salmonidae</taxon>
        <taxon>Salmoninae</taxon>
        <taxon>Hucho</taxon>
    </lineage>
</organism>
<dbReference type="InterPro" id="IPR038081">
    <property type="entry name" value="CalX-like_sf"/>
</dbReference>
<evidence type="ECO:0000256" key="2">
    <source>
        <dbReference type="ARBA" id="ARBA00022737"/>
    </source>
</evidence>
<dbReference type="GO" id="GO:0016020">
    <property type="term" value="C:membrane"/>
    <property type="evidence" value="ECO:0007669"/>
    <property type="project" value="InterPro"/>
</dbReference>